<dbReference type="Proteomes" id="UP000562464">
    <property type="component" value="Unassembled WGS sequence"/>
</dbReference>
<dbReference type="RefSeq" id="WP_183538990.1">
    <property type="nucleotide sequence ID" value="NZ_JACHHV010000005.1"/>
</dbReference>
<comment type="caution">
    <text evidence="2">The sequence shown here is derived from an EMBL/GenBank/DDBJ whole genome shotgun (WGS) entry which is preliminary data.</text>
</comment>
<proteinExistence type="predicted"/>
<evidence type="ECO:0000313" key="3">
    <source>
        <dbReference type="Proteomes" id="UP000562464"/>
    </source>
</evidence>
<evidence type="ECO:0000313" key="2">
    <source>
        <dbReference type="EMBL" id="MBB5887628.1"/>
    </source>
</evidence>
<accession>A0A841C7B7</accession>
<gene>
    <name evidence="2" type="ORF">HNQ37_000500</name>
</gene>
<evidence type="ECO:0000256" key="1">
    <source>
        <dbReference type="SAM" id="MobiDB-lite"/>
    </source>
</evidence>
<reference evidence="2 3" key="1">
    <citation type="submission" date="2020-08" db="EMBL/GenBank/DDBJ databases">
        <title>Genomic Encyclopedia of Type Strains, Phase IV (KMG-IV): sequencing the most valuable type-strain genomes for metagenomic binning, comparative biology and taxonomic classification.</title>
        <authorList>
            <person name="Goeker M."/>
        </authorList>
    </citation>
    <scope>NUCLEOTIDE SEQUENCE [LARGE SCALE GENOMIC DNA]</scope>
    <source>
        <strain evidence="2 3">DSM 14925</strain>
    </source>
</reference>
<name>A0A841C7B7_9LACT</name>
<dbReference type="EMBL" id="JACHHV010000005">
    <property type="protein sequence ID" value="MBB5887628.1"/>
    <property type="molecule type" value="Genomic_DNA"/>
</dbReference>
<feature type="region of interest" description="Disordered" evidence="1">
    <location>
        <begin position="1"/>
        <end position="23"/>
    </location>
</feature>
<organism evidence="2 3">
    <name type="scientific">Lactovum miscens</name>
    <dbReference type="NCBI Taxonomy" id="190387"/>
    <lineage>
        <taxon>Bacteria</taxon>
        <taxon>Bacillati</taxon>
        <taxon>Bacillota</taxon>
        <taxon>Bacilli</taxon>
        <taxon>Lactobacillales</taxon>
        <taxon>Streptococcaceae</taxon>
        <taxon>Lactovum</taxon>
    </lineage>
</organism>
<protein>
    <submittedName>
        <fullName evidence="2">Uncharacterized protein</fullName>
    </submittedName>
</protein>
<keyword evidence="3" id="KW-1185">Reference proteome</keyword>
<sequence length="125" mass="14637">MQKLEETYSNLPKETPSENPEKLDELDLKIEEAAKLTLNALETFELKIDKNYDRKLRYHHGGSINYKVGKTKSQEFSDFIPNLCSPPEETLLKYEVREEIDKALNSLKYEIREASTVYQELGYYP</sequence>
<dbReference type="AlphaFoldDB" id="A0A841C7B7"/>